<reference evidence="1 2" key="1">
    <citation type="submission" date="2017-01" db="EMBL/GenBank/DDBJ databases">
        <authorList>
            <person name="Mah S.A."/>
            <person name="Swanson W.J."/>
            <person name="Moy G.W."/>
            <person name="Vacquier V.D."/>
        </authorList>
    </citation>
    <scope>NUCLEOTIDE SEQUENCE [LARGE SCALE GENOMIC DNA]</scope>
    <source>
        <strain evidence="1 2">DSM 45758</strain>
    </source>
</reference>
<dbReference type="AlphaFoldDB" id="A0A1N7CMP3"/>
<organism evidence="1 2">
    <name type="scientific">Micromonospora avicenniae</name>
    <dbReference type="NCBI Taxonomy" id="1198245"/>
    <lineage>
        <taxon>Bacteria</taxon>
        <taxon>Bacillati</taxon>
        <taxon>Actinomycetota</taxon>
        <taxon>Actinomycetes</taxon>
        <taxon>Micromonosporales</taxon>
        <taxon>Micromonosporaceae</taxon>
        <taxon>Micromonospora</taxon>
    </lineage>
</organism>
<sequence>MSNFVEIKSSVADIIGIANHLSSSGISISSTMQVKLAAVTAMENAHGTLPRGDEFVEEFLKTYHKSIEAPDGGAQPMNEAVKASMPKLGEAMTQLGKYAADAMWSYTGVDDDNRNQINRAGGRS</sequence>
<name>A0A1N7CMP3_9ACTN</name>
<dbReference type="STRING" id="1198245.SAMN05444858_113159"/>
<keyword evidence="2" id="KW-1185">Reference proteome</keyword>
<gene>
    <name evidence="1" type="ORF">SAMN05444858_113159</name>
</gene>
<dbReference type="EMBL" id="FTNF01000013">
    <property type="protein sequence ID" value="SIR64876.1"/>
    <property type="molecule type" value="Genomic_DNA"/>
</dbReference>
<evidence type="ECO:0008006" key="3">
    <source>
        <dbReference type="Google" id="ProtNLM"/>
    </source>
</evidence>
<proteinExistence type="predicted"/>
<evidence type="ECO:0000313" key="1">
    <source>
        <dbReference type="EMBL" id="SIR64876.1"/>
    </source>
</evidence>
<dbReference type="Proteomes" id="UP000186004">
    <property type="component" value="Unassembled WGS sequence"/>
</dbReference>
<evidence type="ECO:0000313" key="2">
    <source>
        <dbReference type="Proteomes" id="UP000186004"/>
    </source>
</evidence>
<accession>A0A1N7CMP3</accession>
<protein>
    <recommendedName>
        <fullName evidence="3">Excreted virulence factor EspC, type VII ESX diderm</fullName>
    </recommendedName>
</protein>
<dbReference type="RefSeq" id="WP_076472183.1">
    <property type="nucleotide sequence ID" value="NZ_FTNF01000013.1"/>
</dbReference>
<dbReference type="OrthoDB" id="3298237at2"/>